<keyword evidence="7" id="KW-0997">Cell inner membrane</keyword>
<dbReference type="EMBL" id="SDMP01000013">
    <property type="protein sequence ID" value="RYR17588.1"/>
    <property type="molecule type" value="Genomic_DNA"/>
</dbReference>
<dbReference type="Gene3D" id="1.20.1110.10">
    <property type="entry name" value="Calcium-transporting ATPase, transmembrane domain"/>
    <property type="match status" value="1"/>
</dbReference>
<dbReference type="GO" id="GO:0016887">
    <property type="term" value="F:ATP hydrolysis activity"/>
    <property type="evidence" value="ECO:0007669"/>
    <property type="project" value="InterPro"/>
</dbReference>
<feature type="domain" description="Cation-transporting P-type ATPase C-terminal" evidence="22">
    <location>
        <begin position="954"/>
        <end position="1120"/>
    </location>
</feature>
<comment type="similarity">
    <text evidence="3">Belongs to the cation transport ATPase (P-type) (TC 3.A.3) family. Type IIIB subfamily.</text>
</comment>
<dbReference type="SUPFAM" id="SSF81653">
    <property type="entry name" value="Calcium ATPase, transduction domain A"/>
    <property type="match status" value="1"/>
</dbReference>
<comment type="subcellular location">
    <subcellularLocation>
        <location evidence="2">Cell inner membrane</location>
        <topology evidence="2">Multi-pass membrane protein</topology>
    </subcellularLocation>
</comment>
<dbReference type="InterPro" id="IPR044492">
    <property type="entry name" value="P_typ_ATPase_HD_dom"/>
</dbReference>
<dbReference type="PANTHER" id="PTHR24093">
    <property type="entry name" value="CATION TRANSPORTING ATPASE"/>
    <property type="match status" value="1"/>
</dbReference>
<dbReference type="PROSITE" id="PS00154">
    <property type="entry name" value="ATPASE_E1_E2"/>
    <property type="match status" value="1"/>
</dbReference>
<dbReference type="InterPro" id="IPR023298">
    <property type="entry name" value="ATPase_P-typ_TM_dom_sf"/>
</dbReference>
<keyword evidence="12" id="KW-0106">Calcium</keyword>
<evidence type="ECO:0000256" key="4">
    <source>
        <dbReference type="ARBA" id="ARBA00012786"/>
    </source>
</evidence>
<dbReference type="SFLD" id="SFLDS00003">
    <property type="entry name" value="Haloacid_Dehalogenase"/>
    <property type="match status" value="1"/>
</dbReference>
<dbReference type="SUPFAM" id="SSF81665">
    <property type="entry name" value="Calcium ATPase, transmembrane domain M"/>
    <property type="match status" value="1"/>
</dbReference>
<feature type="domain" description="Cation-transporting P-type ATPase N-terminal" evidence="23">
    <location>
        <begin position="284"/>
        <end position="332"/>
    </location>
</feature>
<dbReference type="Pfam" id="PF13246">
    <property type="entry name" value="Cation_ATPase"/>
    <property type="match status" value="1"/>
</dbReference>
<dbReference type="SUPFAM" id="SSF81660">
    <property type="entry name" value="Metal cation-transporting ATPase, ATP-binding domain N"/>
    <property type="match status" value="1"/>
</dbReference>
<comment type="function">
    <text evidence="1">Mediates magnesium influx to the cytosol.</text>
</comment>
<keyword evidence="13" id="KW-0067">ATP-binding</keyword>
<keyword evidence="8" id="KW-0597">Phosphoprotein</keyword>
<evidence type="ECO:0000256" key="2">
    <source>
        <dbReference type="ARBA" id="ARBA00004429"/>
    </source>
</evidence>
<accession>A0A444ZTU6</accession>
<keyword evidence="9 20" id="KW-0812">Transmembrane</keyword>
<feature type="transmembrane region" description="Helical" evidence="20">
    <location>
        <begin position="998"/>
        <end position="1021"/>
    </location>
</feature>
<dbReference type="InterPro" id="IPR006460">
    <property type="entry name" value="MIZ1-like_pln"/>
</dbReference>
<dbReference type="SFLD" id="SFLDG00002">
    <property type="entry name" value="C1.7:_P-type_atpase_like"/>
    <property type="match status" value="1"/>
</dbReference>
<dbReference type="AlphaFoldDB" id="A0A444ZTU6"/>
<dbReference type="GO" id="GO:0015444">
    <property type="term" value="F:P-type magnesium transporter activity"/>
    <property type="evidence" value="ECO:0007669"/>
    <property type="project" value="UniProtKB-EC"/>
</dbReference>
<comment type="catalytic activity">
    <reaction evidence="19">
        <text>Mg(2+)(out) + ATP + H2O = Mg(2+)(in) + ADP + phosphate + H(+)</text>
        <dbReference type="Rhea" id="RHEA:10260"/>
        <dbReference type="ChEBI" id="CHEBI:15377"/>
        <dbReference type="ChEBI" id="CHEBI:15378"/>
        <dbReference type="ChEBI" id="CHEBI:18420"/>
        <dbReference type="ChEBI" id="CHEBI:30616"/>
        <dbReference type="ChEBI" id="CHEBI:43474"/>
        <dbReference type="ChEBI" id="CHEBI:456216"/>
        <dbReference type="EC" id="7.2.2.14"/>
    </reaction>
</comment>
<dbReference type="InterPro" id="IPR004014">
    <property type="entry name" value="ATPase_P-typ_cation-transptr_N"/>
</dbReference>
<evidence type="ECO:0000256" key="6">
    <source>
        <dbReference type="ARBA" id="ARBA00022475"/>
    </source>
</evidence>
<keyword evidence="6" id="KW-1003">Cell membrane</keyword>
<keyword evidence="11" id="KW-0547">Nucleotide-binding</keyword>
<evidence type="ECO:0000313" key="25">
    <source>
        <dbReference type="Proteomes" id="UP000289738"/>
    </source>
</evidence>
<evidence type="ECO:0000256" key="15">
    <source>
        <dbReference type="ARBA" id="ARBA00022967"/>
    </source>
</evidence>
<feature type="transmembrane region" description="Helical" evidence="20">
    <location>
        <begin position="1097"/>
        <end position="1117"/>
    </location>
</feature>
<dbReference type="PRINTS" id="PR01836">
    <property type="entry name" value="MGATPASE"/>
</dbReference>
<gene>
    <name evidence="24" type="ORF">Ahy_B03g062291</name>
</gene>
<organism evidence="24 25">
    <name type="scientific">Arachis hypogaea</name>
    <name type="common">Peanut</name>
    <dbReference type="NCBI Taxonomy" id="3818"/>
    <lineage>
        <taxon>Eukaryota</taxon>
        <taxon>Viridiplantae</taxon>
        <taxon>Streptophyta</taxon>
        <taxon>Embryophyta</taxon>
        <taxon>Tracheophyta</taxon>
        <taxon>Spermatophyta</taxon>
        <taxon>Magnoliopsida</taxon>
        <taxon>eudicotyledons</taxon>
        <taxon>Gunneridae</taxon>
        <taxon>Pentapetalae</taxon>
        <taxon>rosids</taxon>
        <taxon>fabids</taxon>
        <taxon>Fabales</taxon>
        <taxon>Fabaceae</taxon>
        <taxon>Papilionoideae</taxon>
        <taxon>50 kb inversion clade</taxon>
        <taxon>dalbergioids sensu lato</taxon>
        <taxon>Dalbergieae</taxon>
        <taxon>Pterocarpus clade</taxon>
        <taxon>Arachis</taxon>
    </lineage>
</organism>
<evidence type="ECO:0000256" key="12">
    <source>
        <dbReference type="ARBA" id="ARBA00022837"/>
    </source>
</evidence>
<evidence type="ECO:0000256" key="1">
    <source>
        <dbReference type="ARBA" id="ARBA00003954"/>
    </source>
</evidence>
<dbReference type="InterPro" id="IPR059000">
    <property type="entry name" value="ATPase_P-type_domA"/>
</dbReference>
<dbReference type="Gene3D" id="3.40.50.1000">
    <property type="entry name" value="HAD superfamily/HAD-like"/>
    <property type="match status" value="1"/>
</dbReference>
<evidence type="ECO:0000256" key="13">
    <source>
        <dbReference type="ARBA" id="ARBA00022840"/>
    </source>
</evidence>
<evidence type="ECO:0000256" key="17">
    <source>
        <dbReference type="ARBA" id="ARBA00023136"/>
    </source>
</evidence>
<dbReference type="InterPro" id="IPR036412">
    <property type="entry name" value="HAD-like_sf"/>
</dbReference>
<feature type="domain" description="P-type ATPase A" evidence="21">
    <location>
        <begin position="385"/>
        <end position="490"/>
    </location>
</feature>
<feature type="transmembrane region" description="Helical" evidence="20">
    <location>
        <begin position="928"/>
        <end position="949"/>
    </location>
</feature>
<feature type="transmembrane region" description="Helical" evidence="20">
    <location>
        <begin position="1033"/>
        <end position="1051"/>
    </location>
</feature>
<dbReference type="GO" id="GO:0005886">
    <property type="term" value="C:plasma membrane"/>
    <property type="evidence" value="ECO:0007669"/>
    <property type="project" value="UniProtKB-SubCell"/>
</dbReference>
<evidence type="ECO:0000256" key="11">
    <source>
        <dbReference type="ARBA" id="ARBA00022741"/>
    </source>
</evidence>
<evidence type="ECO:0000256" key="7">
    <source>
        <dbReference type="ARBA" id="ARBA00022519"/>
    </source>
</evidence>
<dbReference type="SFLD" id="SFLDF00027">
    <property type="entry name" value="p-type_atpase"/>
    <property type="match status" value="1"/>
</dbReference>
<dbReference type="NCBIfam" id="TIGR01524">
    <property type="entry name" value="ATPase-IIIB_Mg"/>
    <property type="match status" value="1"/>
</dbReference>
<evidence type="ECO:0000256" key="20">
    <source>
        <dbReference type="SAM" id="Phobius"/>
    </source>
</evidence>
<dbReference type="InterPro" id="IPR008250">
    <property type="entry name" value="ATPase_P-typ_transduc_dom_A_sf"/>
</dbReference>
<dbReference type="GO" id="GO:0005524">
    <property type="term" value="F:ATP binding"/>
    <property type="evidence" value="ECO:0007669"/>
    <property type="project" value="UniProtKB-KW"/>
</dbReference>
<dbReference type="EC" id="7.2.2.14" evidence="4"/>
<name>A0A444ZTU6_ARAHY</name>
<reference evidence="24 25" key="1">
    <citation type="submission" date="2019-01" db="EMBL/GenBank/DDBJ databases">
        <title>Sequencing of cultivated peanut Arachis hypogaea provides insights into genome evolution and oil improvement.</title>
        <authorList>
            <person name="Chen X."/>
        </authorList>
    </citation>
    <scope>NUCLEOTIDE SEQUENCE [LARGE SCALE GENOMIC DNA]</scope>
    <source>
        <strain evidence="25">cv. Fuhuasheng</strain>
        <tissue evidence="24">Leaves</tissue>
    </source>
</reference>
<protein>
    <recommendedName>
        <fullName evidence="5">Magnesium-transporting ATPase, P-type 1</fullName>
        <ecNumber evidence="4">7.2.2.14</ecNumber>
    </recommendedName>
    <alternativeName>
        <fullName evidence="18">Mg(2+) transport ATPase, P-type 1</fullName>
    </alternativeName>
</protein>
<keyword evidence="25" id="KW-1185">Reference proteome</keyword>
<evidence type="ECO:0000313" key="24">
    <source>
        <dbReference type="EMBL" id="RYR17588.1"/>
    </source>
</evidence>
<dbReference type="GO" id="GO:0010274">
    <property type="term" value="P:hydrotropism"/>
    <property type="evidence" value="ECO:0007669"/>
    <property type="project" value="InterPro"/>
</dbReference>
<dbReference type="GO" id="GO:0046872">
    <property type="term" value="F:metal ion binding"/>
    <property type="evidence" value="ECO:0007669"/>
    <property type="project" value="UniProtKB-KW"/>
</dbReference>
<comment type="caution">
    <text evidence="24">The sequence shown here is derived from an EMBL/GenBank/DDBJ whole genome shotgun (WGS) entry which is preliminary data.</text>
</comment>
<keyword evidence="10" id="KW-0479">Metal-binding</keyword>
<keyword evidence="15" id="KW-1278">Translocase</keyword>
<sequence length="1129" mass="126456">MDTIAVTTSVDCQKQVRSWSLLRSLMHLIIPTCTTCIIEDKEEEEEETAQKKECIKNQKHYYYYYSSPSSTIITATIFGYSNNKGKVSLCIENNSNSRNPILLLELALPASTLAKEMRRGRLRILLESKVSSSSSSLFSTPLWRMYCNGKKVGYAVKRKPSETDLQALHMMGSVGVGTGVLTIKVLMNKEEEEEAKVTYLKGEFRRVRGSRECESFHLIDPEGDVDQELSIFFFRSRSKISYMVPDSNNINQVLVQNPPSTTTHQCSFPTKLLLLLRRLIHSSLSFTEAERRLKENGPNVPLEYSFPRWWHLLWNSLFHPFNMILIVLSAMSFIACDDANGCIMLILVFISVALRFCQEYSSSKAAMKLSELVRCPVKVQRCAGRVVQRELIVQVDHRDIVPGDIVIFEPGDLFPGDVRLLSSKHLVVSQASLTGESWTTEKTADIREDQSTPLLDLKNICFMGTSVVSGTGTGLVVSTGSNTYMSTMFSKVGKRKPPDDFEKGLKWIFYLLISVMLVLVTIMFLTDYLTSLNLSNSILFAISVASALNPQMLPLIVNTCLAKGALAMAKDKCIVKSLTAIREMGSMDILCIDKTGTLTMNRAIMVNHVDSKGMPQEQVLRFAFLNSYFKIEQKYPLDDAILAYVYTNGLKFQPSKWRKLDEIPFDFIRRRVSVILETNERQPQFSGRFMVTKGALLEVMRVCSYIANPDKKEGISIFSSDDYNRVLNLSEELSNEGLRVIAVAIKKLGEEASNGIKTSEEGDMIFLGLVTFFDPPKASAKEALRRLAEKGVEAKVLTGDSLSLATRVCTEVGIRTSDVITGPELEQLDQESFHGTVQRATVLARLTPTQKLRVVQSLQTVGKHVVGFLGDGVNDSLALDAANVSISVDSGVAIAKDMADIILLEKDLNVLVAGVEHGRLTFGNTMKYVKMSVIANLGGVISLLIAILFLKYEPLTSKQLLTQNLLYSVGQIAIPWDKMDGEYVKSPQKWSEKGLPMFILWNGPVCTLCDVAALLFLWFYYNIGADLDEKFFHSAWFIEGLLMQTLIIHLIRTDKIPFIQDIASSPVMCSTLVISAIGIALPFTPIGRIMEFTLLPFSYFGFLLILFLGYFVLGQLVKRLYILLYKRWL</sequence>
<keyword evidence="14" id="KW-0460">Magnesium</keyword>
<dbReference type="Gene3D" id="3.40.1110.10">
    <property type="entry name" value="Calcium-transporting ATPase, cytoplasmic domain N"/>
    <property type="match status" value="1"/>
</dbReference>
<evidence type="ECO:0000256" key="14">
    <source>
        <dbReference type="ARBA" id="ARBA00022842"/>
    </source>
</evidence>
<evidence type="ECO:0000256" key="19">
    <source>
        <dbReference type="ARBA" id="ARBA00047295"/>
    </source>
</evidence>
<dbReference type="InterPro" id="IPR001757">
    <property type="entry name" value="P_typ_ATPase"/>
</dbReference>
<evidence type="ECO:0000259" key="22">
    <source>
        <dbReference type="Pfam" id="PF00689"/>
    </source>
</evidence>
<dbReference type="InterPro" id="IPR006415">
    <property type="entry name" value="P-type_ATPase_IIIB"/>
</dbReference>
<dbReference type="SUPFAM" id="SSF56784">
    <property type="entry name" value="HAD-like"/>
    <property type="match status" value="1"/>
</dbReference>
<dbReference type="Pfam" id="PF00690">
    <property type="entry name" value="Cation_ATPase_N"/>
    <property type="match status" value="1"/>
</dbReference>
<dbReference type="Pfam" id="PF04759">
    <property type="entry name" value="DUF617"/>
    <property type="match status" value="1"/>
</dbReference>
<feature type="transmembrane region" description="Helical" evidence="20">
    <location>
        <begin position="504"/>
        <end position="526"/>
    </location>
</feature>
<dbReference type="NCBIfam" id="TIGR01570">
    <property type="entry name" value="A_thal_3588"/>
    <property type="match status" value="1"/>
</dbReference>
<feature type="transmembrane region" description="Helical" evidence="20">
    <location>
        <begin position="1063"/>
        <end position="1085"/>
    </location>
</feature>
<dbReference type="InterPro" id="IPR006068">
    <property type="entry name" value="ATPase_P-typ_cation-transptr_C"/>
</dbReference>
<evidence type="ECO:0000256" key="8">
    <source>
        <dbReference type="ARBA" id="ARBA00022553"/>
    </source>
</evidence>
<dbReference type="STRING" id="3818.A0A444ZTU6"/>
<proteinExistence type="inferred from homology"/>
<dbReference type="PANTHER" id="PTHR24093:SF128">
    <property type="entry name" value="MAGNESIUM-TRANSPORTING ATPASE, P-TYPE 1"/>
    <property type="match status" value="1"/>
</dbReference>
<evidence type="ECO:0000256" key="3">
    <source>
        <dbReference type="ARBA" id="ARBA00008746"/>
    </source>
</evidence>
<dbReference type="Pfam" id="PF00689">
    <property type="entry name" value="Cation_ATPase_C"/>
    <property type="match status" value="1"/>
</dbReference>
<evidence type="ECO:0000256" key="16">
    <source>
        <dbReference type="ARBA" id="ARBA00022989"/>
    </source>
</evidence>
<dbReference type="InterPro" id="IPR023299">
    <property type="entry name" value="ATPase_P-typ_cyto_dom_N"/>
</dbReference>
<evidence type="ECO:0000259" key="23">
    <source>
        <dbReference type="Pfam" id="PF00690"/>
    </source>
</evidence>
<dbReference type="Pfam" id="PF00122">
    <property type="entry name" value="E1-E2_ATPase"/>
    <property type="match status" value="1"/>
</dbReference>
<evidence type="ECO:0000256" key="9">
    <source>
        <dbReference type="ARBA" id="ARBA00022692"/>
    </source>
</evidence>
<evidence type="ECO:0000256" key="5">
    <source>
        <dbReference type="ARBA" id="ARBA00013555"/>
    </source>
</evidence>
<evidence type="ECO:0000256" key="18">
    <source>
        <dbReference type="ARBA" id="ARBA00029806"/>
    </source>
</evidence>
<keyword evidence="16 20" id="KW-1133">Transmembrane helix</keyword>
<dbReference type="InterPro" id="IPR018303">
    <property type="entry name" value="ATPase_P-typ_P_site"/>
</dbReference>
<keyword evidence="17 20" id="KW-0472">Membrane</keyword>
<evidence type="ECO:0000256" key="10">
    <source>
        <dbReference type="ARBA" id="ARBA00022723"/>
    </source>
</evidence>
<dbReference type="Gene3D" id="2.70.150.10">
    <property type="entry name" value="Calcium-transporting ATPase, cytoplasmic transduction domain A"/>
    <property type="match status" value="1"/>
</dbReference>
<dbReference type="Proteomes" id="UP000289738">
    <property type="component" value="Chromosome B03"/>
</dbReference>
<dbReference type="NCBIfam" id="TIGR01494">
    <property type="entry name" value="ATPase_P-type"/>
    <property type="match status" value="2"/>
</dbReference>
<evidence type="ECO:0000259" key="21">
    <source>
        <dbReference type="Pfam" id="PF00122"/>
    </source>
</evidence>
<dbReference type="InterPro" id="IPR023214">
    <property type="entry name" value="HAD_sf"/>
</dbReference>